<evidence type="ECO:0000313" key="3">
    <source>
        <dbReference type="Proteomes" id="UP000190037"/>
    </source>
</evidence>
<keyword evidence="1" id="KW-0812">Transmembrane</keyword>
<comment type="caution">
    <text evidence="2">The sequence shown here is derived from an EMBL/GenBank/DDBJ whole genome shotgun (WGS) entry which is preliminary data.</text>
</comment>
<dbReference type="OrthoDB" id="4324067at2"/>
<keyword evidence="3" id="KW-1185">Reference proteome</keyword>
<keyword evidence="1" id="KW-0472">Membrane</keyword>
<evidence type="ECO:0000256" key="1">
    <source>
        <dbReference type="SAM" id="Phobius"/>
    </source>
</evidence>
<dbReference type="AlphaFoldDB" id="A0A1T3P0T0"/>
<keyword evidence="1" id="KW-1133">Transmembrane helix</keyword>
<dbReference type="EMBL" id="MWQN01000001">
    <property type="protein sequence ID" value="OPC82552.1"/>
    <property type="molecule type" value="Genomic_DNA"/>
</dbReference>
<feature type="transmembrane region" description="Helical" evidence="1">
    <location>
        <begin position="20"/>
        <end position="40"/>
    </location>
</feature>
<reference evidence="2 3" key="1">
    <citation type="submission" date="2017-03" db="EMBL/GenBank/DDBJ databases">
        <title>Draft genome sequence of Streptomyces scabrisporus NF3, endophyte isolated from Amphipterygium adstringens.</title>
        <authorList>
            <person name="Vazquez M."/>
            <person name="Ceapa C.D."/>
            <person name="Rodriguez Luna D."/>
            <person name="Sanchez Esquivel S."/>
        </authorList>
    </citation>
    <scope>NUCLEOTIDE SEQUENCE [LARGE SCALE GENOMIC DNA]</scope>
    <source>
        <strain evidence="2 3">NF3</strain>
    </source>
</reference>
<dbReference type="InterPro" id="IPR025443">
    <property type="entry name" value="DUF4307"/>
</dbReference>
<dbReference type="Proteomes" id="UP000190037">
    <property type="component" value="Unassembled WGS sequence"/>
</dbReference>
<sequence length="128" mass="13971">MSATPVTRYGKGATRSDRKLRIAFAVFMVVLVAGTVWIGLDVANPGVRGSIPSFRVTSDSSVEAQVEIRKDADKEAVCVLRSRDRDGAEVGRRELRFAKGEKHIERTETLQTAGKPNTAELENCHTVG</sequence>
<name>A0A1T3P0T0_9ACTN</name>
<gene>
    <name evidence="2" type="ORF">B4N89_17845</name>
</gene>
<evidence type="ECO:0008006" key="4">
    <source>
        <dbReference type="Google" id="ProtNLM"/>
    </source>
</evidence>
<proteinExistence type="predicted"/>
<organism evidence="2 3">
    <name type="scientific">Embleya scabrispora</name>
    <dbReference type="NCBI Taxonomy" id="159449"/>
    <lineage>
        <taxon>Bacteria</taxon>
        <taxon>Bacillati</taxon>
        <taxon>Actinomycetota</taxon>
        <taxon>Actinomycetes</taxon>
        <taxon>Kitasatosporales</taxon>
        <taxon>Streptomycetaceae</taxon>
        <taxon>Embleya</taxon>
    </lineage>
</organism>
<dbReference type="RefSeq" id="WP_078976818.1">
    <property type="nucleotide sequence ID" value="NZ_MWQN01000001.1"/>
</dbReference>
<protein>
    <recommendedName>
        <fullName evidence="4">DUF4307 domain-containing protein</fullName>
    </recommendedName>
</protein>
<accession>A0A1T3P0T0</accession>
<dbReference type="STRING" id="159449.B4N89_17845"/>
<evidence type="ECO:0000313" key="2">
    <source>
        <dbReference type="EMBL" id="OPC82552.1"/>
    </source>
</evidence>
<dbReference type="Pfam" id="PF14155">
    <property type="entry name" value="DUF4307"/>
    <property type="match status" value="1"/>
</dbReference>